<evidence type="ECO:0000313" key="5">
    <source>
        <dbReference type="EMBL" id="UZJ25499.1"/>
    </source>
</evidence>
<accession>A0ABY6P1H5</accession>
<evidence type="ECO:0000256" key="3">
    <source>
        <dbReference type="ARBA" id="ARBA00038502"/>
    </source>
</evidence>
<organism evidence="5 6">
    <name type="scientific">Rhodococcus antarcticus</name>
    <dbReference type="NCBI Taxonomy" id="2987751"/>
    <lineage>
        <taxon>Bacteria</taxon>
        <taxon>Bacillati</taxon>
        <taxon>Actinomycetota</taxon>
        <taxon>Actinomycetes</taxon>
        <taxon>Mycobacteriales</taxon>
        <taxon>Nocardiaceae</taxon>
        <taxon>Rhodococcus</taxon>
    </lineage>
</organism>
<dbReference type="Proteomes" id="UP001164965">
    <property type="component" value="Chromosome"/>
</dbReference>
<sequence length="183" mass="19785">MEPIEVNAGAWYLRALRVDERVDDRPALLAMAQDEDSRRYTGLRGVVDLTTAGERVAASARGWAQDTCYGWAACEPSTGEMLAELTLRDLHLDERWAELGCVTAPAHRGRGIVTTSVGAVLRLAFADETLGGLGLHRVVWRHDPENAASAAVALRCGFTPEGVARGAGYDQRDLVVLARLATD</sequence>
<evidence type="ECO:0000313" key="6">
    <source>
        <dbReference type="Proteomes" id="UP001164965"/>
    </source>
</evidence>
<keyword evidence="1" id="KW-0808">Transferase</keyword>
<dbReference type="EMBL" id="CP110615">
    <property type="protein sequence ID" value="UZJ25499.1"/>
    <property type="molecule type" value="Genomic_DNA"/>
</dbReference>
<dbReference type="SUPFAM" id="SSF55729">
    <property type="entry name" value="Acyl-CoA N-acyltransferases (Nat)"/>
    <property type="match status" value="1"/>
</dbReference>
<gene>
    <name evidence="5" type="ORF">RHODO2019_03245</name>
</gene>
<dbReference type="InterPro" id="IPR016181">
    <property type="entry name" value="Acyl_CoA_acyltransferase"/>
</dbReference>
<evidence type="ECO:0000259" key="4">
    <source>
        <dbReference type="PROSITE" id="PS51186"/>
    </source>
</evidence>
<protein>
    <submittedName>
        <fullName evidence="5">GNAT family N-acetyltransferase</fullName>
    </submittedName>
</protein>
<dbReference type="InterPro" id="IPR051531">
    <property type="entry name" value="N-acetyltransferase"/>
</dbReference>
<dbReference type="Pfam" id="PF13302">
    <property type="entry name" value="Acetyltransf_3"/>
    <property type="match status" value="1"/>
</dbReference>
<keyword evidence="2" id="KW-0012">Acyltransferase</keyword>
<feature type="domain" description="N-acetyltransferase" evidence="4">
    <location>
        <begin position="14"/>
        <end position="182"/>
    </location>
</feature>
<dbReference type="PANTHER" id="PTHR43792">
    <property type="entry name" value="GNAT FAMILY, PUTATIVE (AFU_ORTHOLOGUE AFUA_3G00765)-RELATED-RELATED"/>
    <property type="match status" value="1"/>
</dbReference>
<dbReference type="Gene3D" id="3.40.630.30">
    <property type="match status" value="1"/>
</dbReference>
<evidence type="ECO:0000256" key="1">
    <source>
        <dbReference type="ARBA" id="ARBA00022679"/>
    </source>
</evidence>
<dbReference type="InterPro" id="IPR000182">
    <property type="entry name" value="GNAT_dom"/>
</dbReference>
<dbReference type="RefSeq" id="WP_265383603.1">
    <property type="nucleotide sequence ID" value="NZ_CP110615.1"/>
</dbReference>
<dbReference type="PROSITE" id="PS51186">
    <property type="entry name" value="GNAT"/>
    <property type="match status" value="1"/>
</dbReference>
<evidence type="ECO:0000256" key="2">
    <source>
        <dbReference type="ARBA" id="ARBA00023315"/>
    </source>
</evidence>
<comment type="similarity">
    <text evidence="3">Belongs to the acetyltransferase family. RimJ subfamily.</text>
</comment>
<dbReference type="PANTHER" id="PTHR43792:SF8">
    <property type="entry name" value="[RIBOSOMAL PROTEIN US5]-ALANINE N-ACETYLTRANSFERASE"/>
    <property type="match status" value="1"/>
</dbReference>
<keyword evidence="6" id="KW-1185">Reference proteome</keyword>
<name>A0ABY6P1H5_9NOCA</name>
<reference evidence="5" key="1">
    <citation type="submission" date="2022-10" db="EMBL/GenBank/DDBJ databases">
        <title>Rhodococcus sp.75.</title>
        <authorList>
            <person name="Sun M."/>
        </authorList>
    </citation>
    <scope>NUCLEOTIDE SEQUENCE</scope>
    <source>
        <strain evidence="5">75</strain>
    </source>
</reference>
<proteinExistence type="inferred from homology"/>